<dbReference type="EMBL" id="CAUWAG010000010">
    <property type="protein sequence ID" value="CAJ2507022.1"/>
    <property type="molecule type" value="Genomic_DNA"/>
</dbReference>
<feature type="domain" description="NmrA-like" evidence="4">
    <location>
        <begin position="4"/>
        <end position="258"/>
    </location>
</feature>
<dbReference type="Pfam" id="PF05368">
    <property type="entry name" value="NmrA"/>
    <property type="match status" value="1"/>
</dbReference>
<comment type="caution">
    <text evidence="5">The sequence shown here is derived from an EMBL/GenBank/DDBJ whole genome shotgun (WGS) entry which is preliminary data.</text>
</comment>
<dbReference type="InterPro" id="IPR008030">
    <property type="entry name" value="NmrA-like"/>
</dbReference>
<dbReference type="InterPro" id="IPR036291">
    <property type="entry name" value="NAD(P)-bd_dom_sf"/>
</dbReference>
<dbReference type="AlphaFoldDB" id="A0AAI8YJH7"/>
<dbReference type="InterPro" id="IPR051609">
    <property type="entry name" value="NmrA/Isoflavone_reductase-like"/>
</dbReference>
<protein>
    <submittedName>
        <fullName evidence="5">Uu.00g082080.m01.CDS01</fullName>
    </submittedName>
</protein>
<sequence>MPVVAVAGGGGDLGRLITEALFETGKYEVYVMSRKAMQSDASRISPLTGEHYAPVIQTDYVSEDALVEQLTEKRVSVIVCAFIIDSDSASDSQLRLIRAADRCACVKRFIPSEYNVEYDVGDDVLPYPEKRFHLAARRELAQTSSLEYAFVYPGMFMDYFGMPHIKTNLRPLYFFIDPAKGQAVLPGDGEARMSMTLTTDFARYLALALELDVWPRVLTTATSTVSLNELVRLVEKSLGRKLEVRYQPVEKLLRHETVADLPTNLDIAKEFPERFPRGLDQLRALIADLEAGVALGAFDLATLSGHLDLVKAFEGRISEPTRIEELVEEAWKADFSQ</sequence>
<evidence type="ECO:0000313" key="6">
    <source>
        <dbReference type="Proteomes" id="UP001295740"/>
    </source>
</evidence>
<evidence type="ECO:0000313" key="5">
    <source>
        <dbReference type="EMBL" id="CAJ2507022.1"/>
    </source>
</evidence>
<dbReference type="PANTHER" id="PTHR47706">
    <property type="entry name" value="NMRA-LIKE FAMILY PROTEIN"/>
    <property type="match status" value="1"/>
</dbReference>
<evidence type="ECO:0000256" key="1">
    <source>
        <dbReference type="ARBA" id="ARBA00005725"/>
    </source>
</evidence>
<keyword evidence="3" id="KW-0560">Oxidoreductase</keyword>
<dbReference type="Proteomes" id="UP001295740">
    <property type="component" value="Unassembled WGS sequence"/>
</dbReference>
<evidence type="ECO:0000256" key="2">
    <source>
        <dbReference type="ARBA" id="ARBA00022857"/>
    </source>
</evidence>
<name>A0AAI8YJH7_9PEZI</name>
<dbReference type="PANTHER" id="PTHR47706:SF4">
    <property type="entry name" value="NMRA-LIKE DOMAIN-CONTAINING PROTEIN"/>
    <property type="match status" value="1"/>
</dbReference>
<proteinExistence type="inferred from homology"/>
<evidence type="ECO:0000259" key="4">
    <source>
        <dbReference type="Pfam" id="PF05368"/>
    </source>
</evidence>
<keyword evidence="2" id="KW-0521">NADP</keyword>
<gene>
    <name evidence="5" type="ORF">KHLLAP_LOCUS7490</name>
</gene>
<dbReference type="Gene3D" id="3.40.50.720">
    <property type="entry name" value="NAD(P)-binding Rossmann-like Domain"/>
    <property type="match status" value="1"/>
</dbReference>
<dbReference type="GO" id="GO:0016491">
    <property type="term" value="F:oxidoreductase activity"/>
    <property type="evidence" value="ECO:0007669"/>
    <property type="project" value="UniProtKB-KW"/>
</dbReference>
<dbReference type="SUPFAM" id="SSF51735">
    <property type="entry name" value="NAD(P)-binding Rossmann-fold domains"/>
    <property type="match status" value="1"/>
</dbReference>
<keyword evidence="6" id="KW-1185">Reference proteome</keyword>
<dbReference type="Gene3D" id="3.90.25.10">
    <property type="entry name" value="UDP-galactose 4-epimerase, domain 1"/>
    <property type="match status" value="1"/>
</dbReference>
<comment type="similarity">
    <text evidence="1">Belongs to the NmrA-type oxidoreductase family. Isoflavone reductase subfamily.</text>
</comment>
<organism evidence="5 6">
    <name type="scientific">Anthostomella pinea</name>
    <dbReference type="NCBI Taxonomy" id="933095"/>
    <lineage>
        <taxon>Eukaryota</taxon>
        <taxon>Fungi</taxon>
        <taxon>Dikarya</taxon>
        <taxon>Ascomycota</taxon>
        <taxon>Pezizomycotina</taxon>
        <taxon>Sordariomycetes</taxon>
        <taxon>Xylariomycetidae</taxon>
        <taxon>Xylariales</taxon>
        <taxon>Xylariaceae</taxon>
        <taxon>Anthostomella</taxon>
    </lineage>
</organism>
<accession>A0AAI8YJH7</accession>
<evidence type="ECO:0000256" key="3">
    <source>
        <dbReference type="ARBA" id="ARBA00023002"/>
    </source>
</evidence>
<reference evidence="5" key="1">
    <citation type="submission" date="2023-10" db="EMBL/GenBank/DDBJ databases">
        <authorList>
            <person name="Hackl T."/>
        </authorList>
    </citation>
    <scope>NUCLEOTIDE SEQUENCE</scope>
</reference>